<evidence type="ECO:0000313" key="2">
    <source>
        <dbReference type="EMBL" id="TQM57849.1"/>
    </source>
</evidence>
<organism evidence="2 3">
    <name type="scientific">Humibacillus xanthopallidus</name>
    <dbReference type="NCBI Taxonomy" id="412689"/>
    <lineage>
        <taxon>Bacteria</taxon>
        <taxon>Bacillati</taxon>
        <taxon>Actinomycetota</taxon>
        <taxon>Actinomycetes</taxon>
        <taxon>Micrococcales</taxon>
        <taxon>Intrasporangiaceae</taxon>
        <taxon>Humibacillus</taxon>
    </lineage>
</organism>
<protein>
    <recommendedName>
        <fullName evidence="1">5-hmdU DNA kinase helical domain-containing protein</fullName>
    </recommendedName>
</protein>
<dbReference type="RefSeq" id="WP_221629316.1">
    <property type="nucleotide sequence ID" value="NZ_VFPM01000003.1"/>
</dbReference>
<evidence type="ECO:0000259" key="1">
    <source>
        <dbReference type="Pfam" id="PF18723"/>
    </source>
</evidence>
<dbReference type="InterPro" id="IPR040684">
    <property type="entry name" value="HMUDK_hel"/>
</dbReference>
<dbReference type="AlphaFoldDB" id="A0A543HHQ1"/>
<dbReference type="Proteomes" id="UP000316747">
    <property type="component" value="Unassembled WGS sequence"/>
</dbReference>
<reference evidence="2 3" key="1">
    <citation type="submission" date="2019-06" db="EMBL/GenBank/DDBJ databases">
        <title>Genome sequencing of plant associated microbes to promote plant fitness in Sorghum bicolor and Oryza sativa.</title>
        <authorList>
            <person name="Coleman-Derr D."/>
        </authorList>
    </citation>
    <scope>NUCLEOTIDE SEQUENCE [LARGE SCALE GENOMIC DNA]</scope>
    <source>
        <strain evidence="2 3">KV-663</strain>
    </source>
</reference>
<sequence length="365" mass="41295">MKHSAQTAANPPTKRGTYASSRALALEDGKYRSAGAILVADRRLTPTPVFDTYWRFAAERHAVYQARIRGEDGPWTQDKVIAGHRFTNCYRAADRVSQYLISNVAYLPDTDDPIEVMFRILLFKMFNKVETWQALCEALDETPTHKGFDVEVYNRILGSRIEAGTRLYSAAYIVPPPPFGAVRKHTNHLRLLAYLLHQRVLEHVRHAPTMRDAYRLLAELPGIGPFLAYQFLIDLNYSAALSFDEMDFVVPGPGARDGIRKCFGDSARGIEADIIAYMAEHQDEHFTRLGLTFGGLYGRPLQLIDCQNLFCEVDKYARVVHPDHVGHSGRTRIKQKFTANPSMMRPWFPPKWGLNDKVGEPALAS</sequence>
<feature type="domain" description="5-hmdU DNA kinase helical" evidence="1">
    <location>
        <begin position="47"/>
        <end position="324"/>
    </location>
</feature>
<keyword evidence="3" id="KW-1185">Reference proteome</keyword>
<name>A0A543HHQ1_9MICO</name>
<comment type="caution">
    <text evidence="2">The sequence shown here is derived from an EMBL/GenBank/DDBJ whole genome shotgun (WGS) entry which is preliminary data.</text>
</comment>
<evidence type="ECO:0000313" key="3">
    <source>
        <dbReference type="Proteomes" id="UP000316747"/>
    </source>
</evidence>
<dbReference type="Pfam" id="PF18723">
    <property type="entry name" value="HMUDK_hel"/>
    <property type="match status" value="1"/>
</dbReference>
<gene>
    <name evidence="2" type="ORF">FBY41_3185</name>
</gene>
<dbReference type="EMBL" id="VFPM01000003">
    <property type="protein sequence ID" value="TQM57849.1"/>
    <property type="molecule type" value="Genomic_DNA"/>
</dbReference>
<accession>A0A543HHQ1</accession>
<proteinExistence type="predicted"/>